<accession>A0A197KFP8</accession>
<name>A0A197KFP8_9FUNG</name>
<sequence length="2382" mass="243064">MSSSTKTRGSMLRSLLAMTGIAGVAFIATTFMPAATANVTFGSADTPGSIIFGGLGSMVPKPKNPAAQYLVPGMVNITNVGVFINSSTTVTVHAGAHLKNPLGNVPMNLGNVGLTVTLDGHSLANITTSNLTLPGGTAPVDVTATIQVADGSANPAVQASINNLVSTLVGGNTPSGPPPTITVSDLSIGGNKLGTAPISLTVQPIGSSEPIKPVNVTTPAPPPVVGLGEIINPNITLAWPTLNKVVVKAVSGAQLTAGVGFAWNNPLNIDLEIPYISIDLGLNGTRIATIGVHAIHLAPGPMTADTLIDLKFNNDPKASVQLAAFVHDFLAGELHQILNIGNLSFGNGDNSSATGTLLNTLFSGVTVDIPLMGVNTVAIQDLVLGLVKPYLPFPIDISKLGGATGPSLLQYIQSLAISTAPGHTLLIQPKIQIPFPFLLDLSIPYLALDINLNSNLLGQLFLTNLVGSGQGQVSVSVGIGLVFREPAPSIPPSVAQLVNGIMTGSPINITAGVGNLAIGVSPTDAINTLNGLNIAVPVSSVITGSLNTGNLLQTIIAQTNITVAQNAVSVKVGKLAELTIHGASIAVLPNNLVTAAIKLEVFLGLPVVANIGYFGIQAQLDGAQLAGIAMNTGLNYAGGRVQMDAGIALNVGTGPAISSKVAALVNAIIAKQAVTSTIGISGIVIGNSPTDLINALSGISVQLPLGGLIGGVALPTLPASFLNSTLAQLGLNLADFSLATIPGAGLRVGARATFSNPIPISVSVPYIGISGGLDNIDLATVGVNNLALIPGANSLQAGIDLNFNNAANAQTKIATFLGELLGGQLGATPELLTVHNLRLGASPNDYFDLLSQINISIPSKDIINKANLDLVTSKLGNVNITQIANNLLSTLQIGDISADLTKAPVLNLGASVSVSNISLAAAVNIGYFGIDLALDAHNLARIEVPSITLTSANNKLTLAIQAAVTLQDTPEIQTDIANLFNYFMSNTTTSPVTNLVISRPLLGVSASDNIQTFALIKYPLAVSPLLLQAKGFVNKLLAGAGGLNLNSLALSGLVLDLNSPSVIGIQGGIQVKNITLPANINIKYVGVSIGLDATPLAGLTIPQLGLTSANNSLSINFQALVDVKQTPEASGQVAKLIGSLLNPGQIIPPTALVISQPVFGGDANHLFHILSQIKVSVPLAPYLQQIGGLLNGAVAGGSNLLAGLDIGSLVVDLNSPQVIGIDAAISLKNITIPAEIKLNYVGVNVAVNTIGLAQISIPTFTLKPANGALAITARVNVALLSSPELTGAITSLVTGVINNQTTPATNIVISGAVFGGSSTNVFTILQSIAIPINVAPYINKIPALLAGSGDLLNRVAIGALVVDLNSPQVIGVSTSVSLKNFTLPAQIKLNYLGADVAINQVPLVKLGLPSFSMTPNNGNLDIAVKLSLAVQQSDALTQTINGLVQAVLAGQAIPTTKLVISGAAFGASPTNVFTFLQGVSIPIDATAILNKVIGSLGSATGPSLLSRVGISDLVVDLNSPQVIGIDASVLVKNITLPAQINLNYVGANIAINAVPLAQVAIPTFSLAPQGADLALKVHVNVALLSSPDLSKALSGLIGGVLGNQTLPQTNIILSNAVFGQSATNFFTFLQGVVIPINISPYISQIGGAVGGAGSLLNGLGLSGLAINLNQAPVIGIDVNVAVRNLTLPAKLNLGYLGLDIGINNVPLVKVGLPKLVLGQSGRDFTISTHIDATLQETDASKTLVAGLVNGIVAGQAPQGTILISGITFGASANNAFTFLQGVQIPIPISKVLSLVPATPGTNATSILSKLDLQKADINMKNPPSIGADIAIALLGYQFDAQLLLSYVSISAFLDTTPLATITVPGIQLSSGNNQVALSVHSLVNLASGGDIQTKVAAIVNQVLGNGGAQNANLVVSNIAFGGSASSTFHILDKVQVSVPIGPYIQQLTGIVGGIVGGNTTAPAGASLSVTQLDISATGPNDLSVAVGAAIGGLGSKISVEMPYIGLQVAANGNGLVYPTINNLQLANGKVSLTLALPFQPAAKSIIASLSTPVSQLMFSTVGTVPGTIVANNIKFGASSSQSFDIASKVAVNIELNSVFQKAQAYINAHNPLHVNDMNTVLTTTGIQATIAVPGIPLGSLPLKMNFPITLSGYHKNVAFLGIQATSMALTSSPWALGTNINVIQPAFGTAMNSILPNALEWKNAVQDVTLGGVTLGSFTALQGLQITPPVITLWSPITIPLNQLKLHLSPLGMDFAASFVNRGPMRVDVGSIDIMVKQGPNTDVIEIQNLGGPIHLNNVSQNGGNNLLALNASLKFNFLQFFTIIGALLNPKDNFQFVFSLKTASGQPMPWLQDALNGVPDTIFANLLPILAKALQNINFGF</sequence>
<gene>
    <name evidence="1" type="ORF">K457DRAFT_151512</name>
</gene>
<evidence type="ECO:0000313" key="1">
    <source>
        <dbReference type="EMBL" id="OAQ35501.1"/>
    </source>
</evidence>
<dbReference type="OrthoDB" id="5540378at2759"/>
<keyword evidence="2" id="KW-1185">Reference proteome</keyword>
<proteinExistence type="predicted"/>
<dbReference type="Proteomes" id="UP000078512">
    <property type="component" value="Unassembled WGS sequence"/>
</dbReference>
<dbReference type="EMBL" id="KV442014">
    <property type="protein sequence ID" value="OAQ35501.1"/>
    <property type="molecule type" value="Genomic_DNA"/>
</dbReference>
<reference evidence="1 2" key="1">
    <citation type="submission" date="2016-05" db="EMBL/GenBank/DDBJ databases">
        <title>Genome sequencing reveals origins of a unique bacterial endosymbiosis in the earliest lineages of terrestrial Fungi.</title>
        <authorList>
            <consortium name="DOE Joint Genome Institute"/>
            <person name="Uehling J."/>
            <person name="Gryganskyi A."/>
            <person name="Hameed K."/>
            <person name="Tschaplinski T."/>
            <person name="Misztal P."/>
            <person name="Wu S."/>
            <person name="Desiro A."/>
            <person name="Vande Pol N."/>
            <person name="Du Z.-Y."/>
            <person name="Zienkiewicz A."/>
            <person name="Zienkiewicz K."/>
            <person name="Morin E."/>
            <person name="Tisserant E."/>
            <person name="Splivallo R."/>
            <person name="Hainaut M."/>
            <person name="Henrissat B."/>
            <person name="Ohm R."/>
            <person name="Kuo A."/>
            <person name="Yan J."/>
            <person name="Lipzen A."/>
            <person name="Nolan M."/>
            <person name="Labutti K."/>
            <person name="Barry K."/>
            <person name="Goldstein A."/>
            <person name="Labbe J."/>
            <person name="Schadt C."/>
            <person name="Tuskan G."/>
            <person name="Grigoriev I."/>
            <person name="Martin F."/>
            <person name="Vilgalys R."/>
            <person name="Bonito G."/>
        </authorList>
    </citation>
    <scope>NUCLEOTIDE SEQUENCE [LARGE SCALE GENOMIC DNA]</scope>
    <source>
        <strain evidence="1 2">AG-77</strain>
    </source>
</reference>
<dbReference type="STRING" id="1314771.A0A197KFP8"/>
<protein>
    <submittedName>
        <fullName evidence="1">Uncharacterized protein</fullName>
    </submittedName>
</protein>
<organism evidence="1 2">
    <name type="scientific">Linnemannia elongata AG-77</name>
    <dbReference type="NCBI Taxonomy" id="1314771"/>
    <lineage>
        <taxon>Eukaryota</taxon>
        <taxon>Fungi</taxon>
        <taxon>Fungi incertae sedis</taxon>
        <taxon>Mucoromycota</taxon>
        <taxon>Mortierellomycotina</taxon>
        <taxon>Mortierellomycetes</taxon>
        <taxon>Mortierellales</taxon>
        <taxon>Mortierellaceae</taxon>
        <taxon>Linnemannia</taxon>
    </lineage>
</organism>
<dbReference type="InterPro" id="IPR006311">
    <property type="entry name" value="TAT_signal"/>
</dbReference>
<dbReference type="PROSITE" id="PS51318">
    <property type="entry name" value="TAT"/>
    <property type="match status" value="1"/>
</dbReference>
<evidence type="ECO:0000313" key="2">
    <source>
        <dbReference type="Proteomes" id="UP000078512"/>
    </source>
</evidence>